<dbReference type="EMBL" id="CP021416">
    <property type="protein sequence ID" value="ARU49311.1"/>
    <property type="molecule type" value="Genomic_DNA"/>
</dbReference>
<dbReference type="OrthoDB" id="5363195at2"/>
<name>A0A1Y0HMJ1_9BACT</name>
<keyword evidence="3" id="KW-1185">Reference proteome</keyword>
<evidence type="ECO:0000313" key="2">
    <source>
        <dbReference type="EMBL" id="ARU49311.1"/>
    </source>
</evidence>
<dbReference type="KEGG" id="suls:Sdiek1_2158"/>
<proteinExistence type="predicted"/>
<dbReference type="AlphaFoldDB" id="A0A1Y0HMJ1"/>
<evidence type="ECO:0000313" key="3">
    <source>
        <dbReference type="Proteomes" id="UP000196005"/>
    </source>
</evidence>
<dbReference type="Proteomes" id="UP000196005">
    <property type="component" value="Chromosome"/>
</dbReference>
<keyword evidence="1" id="KW-0812">Transmembrane</keyword>
<gene>
    <name evidence="2" type="ORF">Sdiek1_2158</name>
</gene>
<evidence type="ECO:0000256" key="1">
    <source>
        <dbReference type="SAM" id="Phobius"/>
    </source>
</evidence>
<sequence length="233" mass="25680">MKNAFTMLELVFVIVVVGILSYFVSTGFQRNSLREAADQVVSHIRYTQHLAMMDDKFSATDSNWFLGRWQIRFSTANGYQSYFIMADTILSSYDANPNAPANFSYSEVAKDPLNSNKYLIGTTYSSFDTGSNEHINSKLNFTSSYGINDISMSGGSTGSTASRIVFDELGRPYRGDTKLSNAGHISSSVDKVNISTVHIKLCLASCTLPNNTANNKGEIVIVIEPETGYTHIQ</sequence>
<keyword evidence="1" id="KW-0472">Membrane</keyword>
<keyword evidence="1" id="KW-1133">Transmembrane helix</keyword>
<organism evidence="2 3">
    <name type="scientific">Sulfurospirillum diekertiae</name>
    <dbReference type="NCBI Taxonomy" id="1854492"/>
    <lineage>
        <taxon>Bacteria</taxon>
        <taxon>Pseudomonadati</taxon>
        <taxon>Campylobacterota</taxon>
        <taxon>Epsilonproteobacteria</taxon>
        <taxon>Campylobacterales</taxon>
        <taxon>Sulfurospirillaceae</taxon>
        <taxon>Sulfurospirillum</taxon>
    </lineage>
</organism>
<dbReference type="SUPFAM" id="SSF54523">
    <property type="entry name" value="Pili subunits"/>
    <property type="match status" value="1"/>
</dbReference>
<dbReference type="InterPro" id="IPR012902">
    <property type="entry name" value="N_methyl_site"/>
</dbReference>
<dbReference type="InterPro" id="IPR045584">
    <property type="entry name" value="Pilin-like"/>
</dbReference>
<feature type="transmembrane region" description="Helical" evidence="1">
    <location>
        <begin position="6"/>
        <end position="24"/>
    </location>
</feature>
<accession>A0A1Y0HMJ1</accession>
<dbReference type="NCBIfam" id="TIGR02532">
    <property type="entry name" value="IV_pilin_GFxxxE"/>
    <property type="match status" value="1"/>
</dbReference>
<protein>
    <submittedName>
        <fullName evidence="2">Uncharacterized protein</fullName>
    </submittedName>
</protein>
<dbReference type="RefSeq" id="WP_087439087.1">
    <property type="nucleotide sequence ID" value="NZ_CP021416.1"/>
</dbReference>
<reference evidence="3" key="1">
    <citation type="submission" date="2017-05" db="EMBL/GenBank/DDBJ databases">
        <title>Dechlorination kinetics govern the competition between two new strains of the genus Sulfurospirillum.</title>
        <authorList>
            <person name="Buttet G.F."/>
            <person name="Murray A.M."/>
            <person name="Goris T."/>
            <person name="Burion M."/>
            <person name="Lin B."/>
            <person name="Rolle M."/>
            <person name="Maillard J."/>
        </authorList>
    </citation>
    <scope>NUCLEOTIDE SEQUENCE [LARGE SCALE GENOMIC DNA]</scope>
    <source>
        <strain evidence="3">SL2-1</strain>
    </source>
</reference>